<dbReference type="InterPro" id="IPR032675">
    <property type="entry name" value="LRR_dom_sf"/>
</dbReference>
<comment type="subcellular location">
    <subcellularLocation>
        <location evidence="1">Cell envelope</location>
    </subcellularLocation>
</comment>
<dbReference type="Gene3D" id="2.60.40.10">
    <property type="entry name" value="Immunoglobulins"/>
    <property type="match status" value="1"/>
</dbReference>
<evidence type="ECO:0000256" key="1">
    <source>
        <dbReference type="ARBA" id="ARBA00004196"/>
    </source>
</evidence>
<name>A0A806KJ98_9BACT</name>
<evidence type="ECO:0000313" key="4">
    <source>
        <dbReference type="EMBL" id="AGS53204.1"/>
    </source>
</evidence>
<dbReference type="SUPFAM" id="SSF52058">
    <property type="entry name" value="L domain-like"/>
    <property type="match status" value="1"/>
</dbReference>
<dbReference type="Pfam" id="PF13306">
    <property type="entry name" value="LRR_5"/>
    <property type="match status" value="2"/>
</dbReference>
<dbReference type="InterPro" id="IPR013378">
    <property type="entry name" value="InlB-like_B-rpt"/>
</dbReference>
<dbReference type="PANTHER" id="PTHR45661">
    <property type="entry name" value="SURFACE ANTIGEN"/>
    <property type="match status" value="1"/>
</dbReference>
<feature type="compositionally biased region" description="Acidic residues" evidence="2">
    <location>
        <begin position="728"/>
        <end position="801"/>
    </location>
</feature>
<dbReference type="Gene3D" id="2.60.40.4270">
    <property type="entry name" value="Listeria-Bacteroides repeat domain"/>
    <property type="match status" value="1"/>
</dbReference>
<reference evidence="4" key="1">
    <citation type="submission" date="2012-03" db="EMBL/GenBank/DDBJ databases">
        <title>Functional metagenomics reveals considerable lignocellulase gene clusters in the gut microbiome of a wood-feeding higher termite.</title>
        <authorList>
            <person name="Liu N."/>
        </authorList>
    </citation>
    <scope>NUCLEOTIDE SEQUENCE</scope>
</reference>
<dbReference type="InterPro" id="IPR013783">
    <property type="entry name" value="Ig-like_fold"/>
</dbReference>
<dbReference type="EMBL" id="JQ844225">
    <property type="protein sequence ID" value="AGS53204.1"/>
    <property type="molecule type" value="Genomic_DNA"/>
</dbReference>
<dbReference type="Pfam" id="PF09479">
    <property type="entry name" value="Flg_new"/>
    <property type="match status" value="1"/>
</dbReference>
<dbReference type="AlphaFoldDB" id="A0A806KJ98"/>
<proteinExistence type="predicted"/>
<dbReference type="InterPro" id="IPR026906">
    <property type="entry name" value="LRR_5"/>
</dbReference>
<dbReference type="Gene3D" id="3.40.50.12480">
    <property type="match status" value="1"/>
</dbReference>
<dbReference type="PANTHER" id="PTHR45661:SF3">
    <property type="entry name" value="IG-LIKE DOMAIN-CONTAINING PROTEIN"/>
    <property type="match status" value="1"/>
</dbReference>
<feature type="region of interest" description="Disordered" evidence="2">
    <location>
        <begin position="727"/>
        <end position="810"/>
    </location>
</feature>
<dbReference type="Gene3D" id="3.80.10.10">
    <property type="entry name" value="Ribonuclease Inhibitor"/>
    <property type="match status" value="1"/>
</dbReference>
<accession>A0A806KJ98</accession>
<dbReference type="Gene3D" id="2.60.40.4070">
    <property type="match status" value="1"/>
</dbReference>
<organism evidence="4">
    <name type="scientific">uncultured bacterium contig00093</name>
    <dbReference type="NCBI Taxonomy" id="1181564"/>
    <lineage>
        <taxon>Bacteria</taxon>
        <taxon>environmental samples</taxon>
    </lineage>
</organism>
<feature type="domain" description="Bacterial Ig-like" evidence="3">
    <location>
        <begin position="323"/>
        <end position="405"/>
    </location>
</feature>
<dbReference type="Pfam" id="PF16640">
    <property type="entry name" value="Big_3_5"/>
    <property type="match status" value="1"/>
</dbReference>
<evidence type="ECO:0000259" key="3">
    <source>
        <dbReference type="Pfam" id="PF16640"/>
    </source>
</evidence>
<dbReference type="InterPro" id="IPR042229">
    <property type="entry name" value="Listeria/Bacterioides_rpt_sf"/>
</dbReference>
<dbReference type="GO" id="GO:0030313">
    <property type="term" value="C:cell envelope"/>
    <property type="evidence" value="ECO:0007669"/>
    <property type="project" value="UniProtKB-SubCell"/>
</dbReference>
<protein>
    <submittedName>
        <fullName evidence="4">Cell surface protein</fullName>
    </submittedName>
</protein>
<evidence type="ECO:0000256" key="2">
    <source>
        <dbReference type="SAM" id="MobiDB-lite"/>
    </source>
</evidence>
<dbReference type="InterPro" id="IPR053139">
    <property type="entry name" value="Surface_bspA-like"/>
</dbReference>
<dbReference type="InterPro" id="IPR032109">
    <property type="entry name" value="Big_3_5"/>
</dbReference>
<sequence>MLLSKGRTGSTRSNGCNGWKRRTRWAAAVWIIALICAATVNAQWSGTGDGTAGSPWQIGLASNEGGAASVTAVLSGEGADKTITISGTGAMMAFTDVVTSRPWNSEIANIKTIVISDGVTTVGAYAFGSSILANAARNATSLTLPSTLTSIGTFAFSSCRGLTSLTLPEGLTRIGNYAFLDCRGLTSLTLPSTLTSIGTQAFGDCSGLTGTLTIPEGVTSIGSSAFYYCSGLTGSLTIPASVTSIGDYAFSGCSGLTEVIALNPNPVTLSNANAFTNATWTSTRTLIVPNATALAAYKSTEASGNVWRTFGNIVTYSAVTLGATHTGENVTLTATVTGASDGKVPAGTVTFYSDGEELGTEDLDEDGVAVLVKANVGAGDREYKAVYNGEQNYYATSEDELAYDVTHDDQADLAITPVTGKVYGDDPFELSYTGGNGTGAVSYAITAGTDVASVSGSTVTINKAGTFTVSLHKAGDTHYNEKHAEPINITIERKAIDVPSAATNLVYTGAALTGVAGGAGYEVSDGSATDAGDHTATVTPDANHQWSAGENPTAAREVEFSIAKAAAPAIEWPTAAGITYGAALSTSALSGGSTEYGSFAWTAGTTVPTVTNSGYGVTFTPSAATVANYEEIAATEQTVAITVSKAAAPAAPTGLTAVHTTGGEDNGGISGVTSAMEYKLSTAATYTAITGTSVTGLAAGTYQVRVAETANVLAGAVATVTVNASTADTDDTDTDTDADTDTDTDVADNDDGDTDDTDTDVADNDDGDTDDTDTDVADNDDGDTDDTDTDVTDNDDGDNDGGDATAPKYAVTWNTDGGKLSSSAQAEADSGKFITAASVTKAGSRFGGWYLDAEFKTAATFPLKVTEDIELYARWKRAVFSARVSAGPNLLKRSSGEVSFFAEAGTVASGELTVYDASGNVIRKINVSDDNSIATGDRRKVGAWDLKDAKGRAVSEGTYLVKGKVRTADGKSEKVSLKVGVR</sequence>